<evidence type="ECO:0000313" key="2">
    <source>
        <dbReference type="EMBL" id="ETN84936.1"/>
    </source>
</evidence>
<reference evidence="3" key="1">
    <citation type="journal article" date="2014" name="Nat. Genet.">
        <title>Genome of the human hookworm Necator americanus.</title>
        <authorList>
            <person name="Tang Y.T."/>
            <person name="Gao X."/>
            <person name="Rosa B.A."/>
            <person name="Abubucker S."/>
            <person name="Hallsworth-Pepin K."/>
            <person name="Martin J."/>
            <person name="Tyagi R."/>
            <person name="Heizer E."/>
            <person name="Zhang X."/>
            <person name="Bhonagiri-Palsikar V."/>
            <person name="Minx P."/>
            <person name="Warren W.C."/>
            <person name="Wang Q."/>
            <person name="Zhan B."/>
            <person name="Hotez P.J."/>
            <person name="Sternberg P.W."/>
            <person name="Dougall A."/>
            <person name="Gaze S.T."/>
            <person name="Mulvenna J."/>
            <person name="Sotillo J."/>
            <person name="Ranganathan S."/>
            <person name="Rabelo E.M."/>
            <person name="Wilson R.K."/>
            <person name="Felgner P.L."/>
            <person name="Bethony J."/>
            <person name="Hawdon J.M."/>
            <person name="Gasser R.B."/>
            <person name="Loukas A."/>
            <person name="Mitreva M."/>
        </authorList>
    </citation>
    <scope>NUCLEOTIDE SEQUENCE [LARGE SCALE GENOMIC DNA]</scope>
</reference>
<sequence length="135" mass="13441">MIGALGIIGGGMAYDGLGTRCGCNTGSSNGTGRDGNGKKDDCTGTTRGRSGGTGPMSPGFRVCRTGGVVEGLGDGSGNSDGGDRESDDSGGADTEAKGLGLKQLGLSRTVLNMSDRTDINVKISSAAAQQRQSMF</sequence>
<gene>
    <name evidence="2" type="ORF">NECAME_01496</name>
</gene>
<proteinExistence type="predicted"/>
<dbReference type="AlphaFoldDB" id="W2TV44"/>
<evidence type="ECO:0000256" key="1">
    <source>
        <dbReference type="SAM" id="MobiDB-lite"/>
    </source>
</evidence>
<feature type="region of interest" description="Disordered" evidence="1">
    <location>
        <begin position="26"/>
        <end position="99"/>
    </location>
</feature>
<organism evidence="2 3">
    <name type="scientific">Necator americanus</name>
    <name type="common">Human hookworm</name>
    <dbReference type="NCBI Taxonomy" id="51031"/>
    <lineage>
        <taxon>Eukaryota</taxon>
        <taxon>Metazoa</taxon>
        <taxon>Ecdysozoa</taxon>
        <taxon>Nematoda</taxon>
        <taxon>Chromadorea</taxon>
        <taxon>Rhabditida</taxon>
        <taxon>Rhabditina</taxon>
        <taxon>Rhabditomorpha</taxon>
        <taxon>Strongyloidea</taxon>
        <taxon>Ancylostomatidae</taxon>
        <taxon>Bunostominae</taxon>
        <taxon>Necator</taxon>
    </lineage>
</organism>
<evidence type="ECO:0000313" key="3">
    <source>
        <dbReference type="Proteomes" id="UP000053676"/>
    </source>
</evidence>
<feature type="compositionally biased region" description="Gly residues" evidence="1">
    <location>
        <begin position="68"/>
        <end position="80"/>
    </location>
</feature>
<dbReference type="EMBL" id="KI657838">
    <property type="protein sequence ID" value="ETN84936.1"/>
    <property type="molecule type" value="Genomic_DNA"/>
</dbReference>
<dbReference type="Proteomes" id="UP000053676">
    <property type="component" value="Unassembled WGS sequence"/>
</dbReference>
<protein>
    <submittedName>
        <fullName evidence="2">Uncharacterized protein</fullName>
    </submittedName>
</protein>
<keyword evidence="3" id="KW-1185">Reference proteome</keyword>
<dbReference type="KEGG" id="nai:NECAME_01496"/>
<accession>W2TV44</accession>
<name>W2TV44_NECAM</name>